<keyword evidence="2" id="KW-1185">Reference proteome</keyword>
<gene>
    <name evidence="1" type="ORF">F53441_11912</name>
</gene>
<proteinExistence type="predicted"/>
<dbReference type="Proteomes" id="UP000605986">
    <property type="component" value="Unassembled WGS sequence"/>
</dbReference>
<accession>A0A8H4NY05</accession>
<organism evidence="1 2">
    <name type="scientific">Fusarium austroafricanum</name>
    <dbReference type="NCBI Taxonomy" id="2364996"/>
    <lineage>
        <taxon>Eukaryota</taxon>
        <taxon>Fungi</taxon>
        <taxon>Dikarya</taxon>
        <taxon>Ascomycota</taxon>
        <taxon>Pezizomycotina</taxon>
        <taxon>Sordariomycetes</taxon>
        <taxon>Hypocreomycetidae</taxon>
        <taxon>Hypocreales</taxon>
        <taxon>Nectriaceae</taxon>
        <taxon>Fusarium</taxon>
        <taxon>Fusarium concolor species complex</taxon>
    </lineage>
</organism>
<comment type="caution">
    <text evidence="1">The sequence shown here is derived from an EMBL/GenBank/DDBJ whole genome shotgun (WGS) entry which is preliminary data.</text>
</comment>
<dbReference type="EMBL" id="JAADJG010000614">
    <property type="protein sequence ID" value="KAF4441827.1"/>
    <property type="molecule type" value="Genomic_DNA"/>
</dbReference>
<reference evidence="1" key="1">
    <citation type="submission" date="2020-01" db="EMBL/GenBank/DDBJ databases">
        <title>Identification and distribution of gene clusters putatively required for synthesis of sphingolipid metabolism inhibitors in phylogenetically diverse species of the filamentous fungus Fusarium.</title>
        <authorList>
            <person name="Kim H.-S."/>
            <person name="Busman M."/>
            <person name="Brown D.W."/>
            <person name="Divon H."/>
            <person name="Uhlig S."/>
            <person name="Proctor R.H."/>
        </authorList>
    </citation>
    <scope>NUCLEOTIDE SEQUENCE</scope>
    <source>
        <strain evidence="1">NRRL 53441</strain>
    </source>
</reference>
<sequence length="147" mass="16207">MRLDIPTIIAAMAATVAADRLDVITNCAAGSCKSENGMFYTDFGSYRVNANEGCRGTSVPGMTEFCMDWGRRRGHFRFSHQDYKRCLTQASEDQFGCGENMDCWKTTWREIACNWREVPVPKEELATESAAPSAATTLATAVKATSN</sequence>
<protein>
    <submittedName>
        <fullName evidence="1">Uncharacterized protein</fullName>
    </submittedName>
</protein>
<evidence type="ECO:0000313" key="1">
    <source>
        <dbReference type="EMBL" id="KAF4441827.1"/>
    </source>
</evidence>
<dbReference type="AlphaFoldDB" id="A0A8H4NY05"/>
<dbReference type="OrthoDB" id="4860686at2759"/>
<evidence type="ECO:0000313" key="2">
    <source>
        <dbReference type="Proteomes" id="UP000605986"/>
    </source>
</evidence>
<name>A0A8H4NY05_9HYPO</name>